<dbReference type="InterPro" id="IPR041663">
    <property type="entry name" value="DisA/LigA_HHH"/>
</dbReference>
<keyword evidence="9 14" id="KW-0460">Magnesium</keyword>
<dbReference type="PANTHER" id="PTHR23389:SF9">
    <property type="entry name" value="DNA LIGASE"/>
    <property type="match status" value="1"/>
</dbReference>
<evidence type="ECO:0000256" key="10">
    <source>
        <dbReference type="ARBA" id="ARBA00023027"/>
    </source>
</evidence>
<dbReference type="InterPro" id="IPR018239">
    <property type="entry name" value="DNA_ligase_AS"/>
</dbReference>
<dbReference type="Gene3D" id="6.20.10.30">
    <property type="match status" value="1"/>
</dbReference>
<dbReference type="SMART" id="SM00532">
    <property type="entry name" value="LIGANc"/>
    <property type="match status" value="1"/>
</dbReference>
<dbReference type="PROSITE" id="PS01055">
    <property type="entry name" value="DNA_LIGASE_N1"/>
    <property type="match status" value="1"/>
</dbReference>
<dbReference type="Pfam" id="PF03119">
    <property type="entry name" value="DNA_ligase_ZBD"/>
    <property type="match status" value="1"/>
</dbReference>
<feature type="domain" description="BRCT" evidence="16">
    <location>
        <begin position="707"/>
        <end position="789"/>
    </location>
</feature>
<feature type="binding site" evidence="14">
    <location>
        <position position="412"/>
    </location>
    <ligand>
        <name>Zn(2+)</name>
        <dbReference type="ChEBI" id="CHEBI:29105"/>
    </ligand>
</feature>
<dbReference type="Gene3D" id="1.10.150.20">
    <property type="entry name" value="5' to 3' exonuclease, C-terminal subdomain"/>
    <property type="match status" value="2"/>
</dbReference>
<comment type="function">
    <text evidence="1 14">DNA ligase that catalyzes the formation of phosphodiester linkages between 5'-phosphoryl and 3'-hydroxyl groups in double-stranded DNA using NAD as a coenzyme and as the energy source for the reaction. It is essential for DNA replication and repair of damaged DNA.</text>
</comment>
<dbReference type="EC" id="6.5.1.2" evidence="2 14"/>
<keyword evidence="6 14" id="KW-0479">Metal-binding</keyword>
<dbReference type="CDD" id="cd17748">
    <property type="entry name" value="BRCT_DNA_ligase_like"/>
    <property type="match status" value="1"/>
</dbReference>
<dbReference type="HAMAP" id="MF_01588">
    <property type="entry name" value="DNA_ligase_A"/>
    <property type="match status" value="1"/>
</dbReference>
<feature type="binding site" evidence="14">
    <location>
        <position position="290"/>
    </location>
    <ligand>
        <name>NAD(+)</name>
        <dbReference type="ChEBI" id="CHEBI:57540"/>
    </ligand>
</feature>
<dbReference type="InterPro" id="IPR001679">
    <property type="entry name" value="DNA_ligase"/>
</dbReference>
<evidence type="ECO:0000256" key="8">
    <source>
        <dbReference type="ARBA" id="ARBA00022833"/>
    </source>
</evidence>
<keyword evidence="11 14" id="KW-0234">DNA repair</keyword>
<keyword evidence="18" id="KW-1185">Reference proteome</keyword>
<dbReference type="SMART" id="SM00292">
    <property type="entry name" value="BRCT"/>
    <property type="match status" value="1"/>
</dbReference>
<dbReference type="InterPro" id="IPR004150">
    <property type="entry name" value="NAD_DNA_ligase_OB"/>
</dbReference>
<keyword evidence="10 14" id="KW-0520">NAD</keyword>
<evidence type="ECO:0000256" key="14">
    <source>
        <dbReference type="HAMAP-Rule" id="MF_01588"/>
    </source>
</evidence>
<dbReference type="InterPro" id="IPR001357">
    <property type="entry name" value="BRCT_dom"/>
</dbReference>
<evidence type="ECO:0000256" key="13">
    <source>
        <dbReference type="ARBA" id="ARBA00060881"/>
    </source>
</evidence>
<comment type="catalytic activity">
    <reaction evidence="12 14 15">
        <text>NAD(+) + (deoxyribonucleotide)n-3'-hydroxyl + 5'-phospho-(deoxyribonucleotide)m = (deoxyribonucleotide)n+m + AMP + beta-nicotinamide D-nucleotide.</text>
        <dbReference type="EC" id="6.5.1.2"/>
    </reaction>
</comment>
<feature type="binding site" evidence="14">
    <location>
        <begin position="32"/>
        <end position="36"/>
    </location>
    <ligand>
        <name>NAD(+)</name>
        <dbReference type="ChEBI" id="CHEBI:57540"/>
    </ligand>
</feature>
<organism evidence="17 18">
    <name type="scientific">Plasticicumulans acidivorans</name>
    <dbReference type="NCBI Taxonomy" id="886464"/>
    <lineage>
        <taxon>Bacteria</taxon>
        <taxon>Pseudomonadati</taxon>
        <taxon>Pseudomonadota</taxon>
        <taxon>Gammaproteobacteria</taxon>
        <taxon>Candidatus Competibacteraceae</taxon>
        <taxon>Plasticicumulans</taxon>
    </lineage>
</organism>
<dbReference type="InterPro" id="IPR004149">
    <property type="entry name" value="Znf_DNAligase_C4"/>
</dbReference>
<evidence type="ECO:0000259" key="16">
    <source>
        <dbReference type="PROSITE" id="PS50172"/>
    </source>
</evidence>
<evidence type="ECO:0000256" key="3">
    <source>
        <dbReference type="ARBA" id="ARBA00013308"/>
    </source>
</evidence>
<dbReference type="GO" id="GO:0005829">
    <property type="term" value="C:cytosol"/>
    <property type="evidence" value="ECO:0007669"/>
    <property type="project" value="TreeGrafter"/>
</dbReference>
<evidence type="ECO:0000313" key="17">
    <source>
        <dbReference type="EMBL" id="PWV59463.1"/>
    </source>
</evidence>
<feature type="binding site" evidence="14">
    <location>
        <position position="314"/>
    </location>
    <ligand>
        <name>NAD(+)</name>
        <dbReference type="ChEBI" id="CHEBI:57540"/>
    </ligand>
</feature>
<evidence type="ECO:0000256" key="6">
    <source>
        <dbReference type="ARBA" id="ARBA00022723"/>
    </source>
</evidence>
<evidence type="ECO:0000256" key="11">
    <source>
        <dbReference type="ARBA" id="ARBA00023204"/>
    </source>
</evidence>
<dbReference type="SUPFAM" id="SSF47781">
    <property type="entry name" value="RuvA domain 2-like"/>
    <property type="match status" value="1"/>
</dbReference>
<evidence type="ECO:0000256" key="9">
    <source>
        <dbReference type="ARBA" id="ARBA00022842"/>
    </source>
</evidence>
<feature type="binding site" evidence="14">
    <location>
        <position position="433"/>
    </location>
    <ligand>
        <name>Zn(2+)</name>
        <dbReference type="ChEBI" id="CHEBI:29105"/>
    </ligand>
</feature>
<dbReference type="Gene3D" id="2.40.50.140">
    <property type="entry name" value="Nucleic acid-binding proteins"/>
    <property type="match status" value="1"/>
</dbReference>
<dbReference type="InterPro" id="IPR013840">
    <property type="entry name" value="DNAligase_N"/>
</dbReference>
<dbReference type="PROSITE" id="PS50172">
    <property type="entry name" value="BRCT"/>
    <property type="match status" value="1"/>
</dbReference>
<dbReference type="FunFam" id="2.40.50.140:FF:000012">
    <property type="entry name" value="DNA ligase"/>
    <property type="match status" value="1"/>
</dbReference>
<keyword evidence="4 14" id="KW-0436">Ligase</keyword>
<dbReference type="OrthoDB" id="9759736at2"/>
<feature type="binding site" evidence="14">
    <location>
        <position position="136"/>
    </location>
    <ligand>
        <name>NAD(+)</name>
        <dbReference type="ChEBI" id="CHEBI:57540"/>
    </ligand>
</feature>
<comment type="similarity">
    <text evidence="13 14">Belongs to the NAD-dependent DNA ligase family. LigA subfamily.</text>
</comment>
<dbReference type="SUPFAM" id="SSF56091">
    <property type="entry name" value="DNA ligase/mRNA capping enzyme, catalytic domain"/>
    <property type="match status" value="1"/>
</dbReference>
<dbReference type="Gene3D" id="3.40.50.10190">
    <property type="entry name" value="BRCT domain"/>
    <property type="match status" value="1"/>
</dbReference>
<keyword evidence="14" id="KW-0464">Manganese</keyword>
<dbReference type="NCBIfam" id="NF005932">
    <property type="entry name" value="PRK07956.1"/>
    <property type="match status" value="1"/>
</dbReference>
<dbReference type="InterPro" id="IPR013839">
    <property type="entry name" value="DNAligase_adenylation"/>
</dbReference>
<dbReference type="GO" id="GO:0046872">
    <property type="term" value="F:metal ion binding"/>
    <property type="evidence" value="ECO:0007669"/>
    <property type="project" value="UniProtKB-KW"/>
</dbReference>
<dbReference type="Gene3D" id="1.10.287.610">
    <property type="entry name" value="Helix hairpin bin"/>
    <property type="match status" value="1"/>
</dbReference>
<dbReference type="InterPro" id="IPR033136">
    <property type="entry name" value="DNA_ligase_CS"/>
</dbReference>
<protein>
    <recommendedName>
        <fullName evidence="3 14">DNA ligase</fullName>
        <ecNumber evidence="2 14">6.5.1.2</ecNumber>
    </recommendedName>
    <alternativeName>
        <fullName evidence="14">Polydeoxyribonucleotide synthase [NAD(+)]</fullName>
    </alternativeName>
</protein>
<dbReference type="SUPFAM" id="SSF52113">
    <property type="entry name" value="BRCT domain"/>
    <property type="match status" value="1"/>
</dbReference>
<dbReference type="AlphaFoldDB" id="A0A317MSB6"/>
<feature type="binding site" evidence="14">
    <location>
        <position position="113"/>
    </location>
    <ligand>
        <name>NAD(+)</name>
        <dbReference type="ChEBI" id="CHEBI:57540"/>
    </ligand>
</feature>
<dbReference type="Pfam" id="PF01653">
    <property type="entry name" value="DNA_ligase_aden"/>
    <property type="match status" value="1"/>
</dbReference>
<evidence type="ECO:0000256" key="15">
    <source>
        <dbReference type="RuleBase" id="RU000618"/>
    </source>
</evidence>
<evidence type="ECO:0000256" key="2">
    <source>
        <dbReference type="ARBA" id="ARBA00012722"/>
    </source>
</evidence>
<dbReference type="Gene3D" id="3.30.470.30">
    <property type="entry name" value="DNA ligase/mRNA capping enzyme"/>
    <property type="match status" value="1"/>
</dbReference>
<name>A0A317MSB6_9GAMM</name>
<gene>
    <name evidence="14" type="primary">ligA</name>
    <name evidence="17" type="ORF">C7443_1108</name>
</gene>
<evidence type="ECO:0000313" key="18">
    <source>
        <dbReference type="Proteomes" id="UP000246569"/>
    </source>
</evidence>
<dbReference type="PROSITE" id="PS01056">
    <property type="entry name" value="DNA_LIGASE_N2"/>
    <property type="match status" value="1"/>
</dbReference>
<dbReference type="Pfam" id="PF00533">
    <property type="entry name" value="BRCT"/>
    <property type="match status" value="1"/>
</dbReference>
<evidence type="ECO:0000256" key="7">
    <source>
        <dbReference type="ARBA" id="ARBA00022763"/>
    </source>
</evidence>
<dbReference type="PANTHER" id="PTHR23389">
    <property type="entry name" value="CHROMOSOME TRANSMISSION FIDELITY FACTOR 18"/>
    <property type="match status" value="1"/>
</dbReference>
<reference evidence="17 18" key="1">
    <citation type="submission" date="2018-05" db="EMBL/GenBank/DDBJ databases">
        <title>Genomic Encyclopedia of Type Strains, Phase IV (KMG-IV): sequencing the most valuable type-strain genomes for metagenomic binning, comparative biology and taxonomic classification.</title>
        <authorList>
            <person name="Goeker M."/>
        </authorList>
    </citation>
    <scope>NUCLEOTIDE SEQUENCE [LARGE SCALE GENOMIC DNA]</scope>
    <source>
        <strain evidence="17 18">DSM 23606</strain>
    </source>
</reference>
<feature type="active site" description="N6-AMP-lysine intermediate" evidence="14">
    <location>
        <position position="115"/>
    </location>
</feature>
<dbReference type="FunFam" id="1.10.150.20:FF:000006">
    <property type="entry name" value="DNA ligase"/>
    <property type="match status" value="1"/>
</dbReference>
<dbReference type="CDD" id="cd00114">
    <property type="entry name" value="LIGANc"/>
    <property type="match status" value="1"/>
</dbReference>
<dbReference type="FunFam" id="3.30.470.30:FF:000001">
    <property type="entry name" value="DNA ligase"/>
    <property type="match status" value="1"/>
</dbReference>
<dbReference type="FunFam" id="3.40.50.10190:FF:000054">
    <property type="entry name" value="DNA ligase"/>
    <property type="match status" value="1"/>
</dbReference>
<sequence length="789" mass="85424">MQDELARLEALRTQINHHDYLYYVLDEPQLPDAEYDALMRELRALEVAHPQWVRLDSPTQRVGGRPAGGFAEVVHAVPMLSLDNAFADDDVADFDRRVRERLGIDGPVEYSAEPKLDGLAVNLRYAGGQLVQAATRGDGATGEDITANVRTIRAIPLALHGDDWPAVLEVRGEVFMRKADFERLNQQARAHGEKTFANPRNAAAGSLRQLDPQITAQRRLSFYAYGLGEVQGGELPQRQSALIARLRDWGLPVCEAQRSVSGAGGCLEYYRDIGARREALAYDIDGVVYKVERFDWQRELGFVSRAPRWAIAHKYPAQEQLTTVEQIDVQVGRTGAITPVARLAPVAVGGVTVTNATLHNFDEVARKDVRVGDTVSVRRAGDVIPEVVGVLLERRPQPAPPVWQPPTRCPVCDSHIERLEGEAIARCSGGLTCAAQRKQAIIHFASRRAMDIDGLGERYVEELVELGYVHGVADLYRLSLEQFLEMKRRADERDGVTPETVQQGKIATKWAQNLLDSIAASRATTLARLLYALGIRHVGEATAKTLADWLGSLARVMAAPAALLRALPDIGREVAETVEDFFAQPGNRQAIAELLAQGVQPTDEHAPNPALAERLQPAALLAALDVPKLTEVRTAQLAAALPPGPALVERFAPAAVSALLAAGIDGWPAALADSLGGWLAETANAERWQVALAAADALLAELPQAAVMQAPLAGQTCVLTGTLSSMTRDQAKAQLEALGARVAGSVSKKTDFVVAGSEAGSKLDKAHALGVEVLDEATFISRLKDWQES</sequence>
<dbReference type="InterPro" id="IPR010994">
    <property type="entry name" value="RuvA_2-like"/>
</dbReference>
<comment type="cofactor">
    <cofactor evidence="14">
        <name>Mg(2+)</name>
        <dbReference type="ChEBI" id="CHEBI:18420"/>
    </cofactor>
    <cofactor evidence="14">
        <name>Mn(2+)</name>
        <dbReference type="ChEBI" id="CHEBI:29035"/>
    </cofactor>
</comment>
<dbReference type="FunFam" id="1.10.287.610:FF:000002">
    <property type="entry name" value="DNA ligase"/>
    <property type="match status" value="1"/>
</dbReference>
<evidence type="ECO:0000256" key="5">
    <source>
        <dbReference type="ARBA" id="ARBA00022705"/>
    </source>
</evidence>
<keyword evidence="8 14" id="KW-0862">Zinc</keyword>
<keyword evidence="5 14" id="KW-0235">DNA replication</keyword>
<evidence type="ECO:0000256" key="4">
    <source>
        <dbReference type="ARBA" id="ARBA00022598"/>
    </source>
</evidence>
<dbReference type="RefSeq" id="WP_110019521.1">
    <property type="nucleotide sequence ID" value="NZ_QGTJ01000010.1"/>
</dbReference>
<dbReference type="Pfam" id="PF12826">
    <property type="entry name" value="HHH_2"/>
    <property type="match status" value="1"/>
</dbReference>
<keyword evidence="7 14" id="KW-0227">DNA damage</keyword>
<dbReference type="Pfam" id="PF03120">
    <property type="entry name" value="OB_DNA_ligase"/>
    <property type="match status" value="1"/>
</dbReference>
<dbReference type="PIRSF" id="PIRSF001604">
    <property type="entry name" value="LigA"/>
    <property type="match status" value="1"/>
</dbReference>
<dbReference type="GO" id="GO:0003911">
    <property type="term" value="F:DNA ligase (NAD+) activity"/>
    <property type="evidence" value="ECO:0007669"/>
    <property type="project" value="UniProtKB-UniRule"/>
</dbReference>
<dbReference type="NCBIfam" id="TIGR00575">
    <property type="entry name" value="dnlj"/>
    <property type="match status" value="1"/>
</dbReference>
<accession>A0A317MSB6</accession>
<comment type="caution">
    <text evidence="14">Lacks conserved residue(s) required for the propagation of feature annotation.</text>
</comment>
<dbReference type="EMBL" id="QGTJ01000010">
    <property type="protein sequence ID" value="PWV59463.1"/>
    <property type="molecule type" value="Genomic_DNA"/>
</dbReference>
<feature type="binding site" evidence="14">
    <location>
        <position position="409"/>
    </location>
    <ligand>
        <name>Zn(2+)</name>
        <dbReference type="ChEBI" id="CHEBI:29105"/>
    </ligand>
</feature>
<dbReference type="GO" id="GO:0006281">
    <property type="term" value="P:DNA repair"/>
    <property type="evidence" value="ECO:0007669"/>
    <property type="project" value="UniProtKB-KW"/>
</dbReference>
<proteinExistence type="inferred from homology"/>
<dbReference type="SUPFAM" id="SSF50249">
    <property type="entry name" value="Nucleic acid-binding proteins"/>
    <property type="match status" value="1"/>
</dbReference>
<evidence type="ECO:0000256" key="12">
    <source>
        <dbReference type="ARBA" id="ARBA00034005"/>
    </source>
</evidence>
<dbReference type="InterPro" id="IPR036420">
    <property type="entry name" value="BRCT_dom_sf"/>
</dbReference>
<dbReference type="Proteomes" id="UP000246569">
    <property type="component" value="Unassembled WGS sequence"/>
</dbReference>
<feature type="binding site" evidence="14">
    <location>
        <begin position="81"/>
        <end position="82"/>
    </location>
    <ligand>
        <name>NAD(+)</name>
        <dbReference type="ChEBI" id="CHEBI:57540"/>
    </ligand>
</feature>
<comment type="caution">
    <text evidence="17">The sequence shown here is derived from an EMBL/GenBank/DDBJ whole genome shotgun (WGS) entry which is preliminary data.</text>
</comment>
<evidence type="ECO:0000256" key="1">
    <source>
        <dbReference type="ARBA" id="ARBA00004067"/>
    </source>
</evidence>
<dbReference type="GO" id="GO:0006260">
    <property type="term" value="P:DNA replication"/>
    <property type="evidence" value="ECO:0007669"/>
    <property type="project" value="UniProtKB-KW"/>
</dbReference>
<dbReference type="InterPro" id="IPR012340">
    <property type="entry name" value="NA-bd_OB-fold"/>
</dbReference>
<feature type="binding site" evidence="14">
    <location>
        <position position="173"/>
    </location>
    <ligand>
        <name>NAD(+)</name>
        <dbReference type="ChEBI" id="CHEBI:57540"/>
    </ligand>
</feature>